<proteinExistence type="predicted"/>
<reference evidence="4" key="1">
    <citation type="submission" date="2023-07" db="EMBL/GenBank/DDBJ databases">
        <title>Dyadobacter sp. nov 'subterranea' isolated from contaminted grondwater.</title>
        <authorList>
            <person name="Szabo I."/>
            <person name="Al-Omari J."/>
            <person name="Szerdahelyi S.G."/>
            <person name="Rado J."/>
        </authorList>
    </citation>
    <scope>NUCLEOTIDE SEQUENCE [LARGE SCALE GENOMIC DNA]</scope>
    <source>
        <strain evidence="4">UP-52</strain>
    </source>
</reference>
<evidence type="ECO:0000259" key="2">
    <source>
        <dbReference type="Pfam" id="PF03050"/>
    </source>
</evidence>
<name>A0ABR9WP67_9BACT</name>
<dbReference type="InterPro" id="IPR004291">
    <property type="entry name" value="Transposase_IS66_central"/>
</dbReference>
<gene>
    <name evidence="3" type="ORF">IEE83_32720</name>
</gene>
<evidence type="ECO:0000313" key="4">
    <source>
        <dbReference type="Proteomes" id="UP000634134"/>
    </source>
</evidence>
<feature type="region of interest" description="Disordered" evidence="1">
    <location>
        <begin position="1"/>
        <end position="21"/>
    </location>
</feature>
<dbReference type="EMBL" id="JACYGY010000004">
    <property type="protein sequence ID" value="MBE9466651.1"/>
    <property type="molecule type" value="Genomic_DNA"/>
</dbReference>
<keyword evidence="4" id="KW-1185">Reference proteome</keyword>
<sequence length="62" mass="6789">MDDRAASDDNPARRPPKSPLGQAIAYTLPRWEGLTAYALHGQIEIDNNLAENVIRPLAIGYA</sequence>
<organism evidence="3 4">
    <name type="scientific">Dyadobacter subterraneus</name>
    <dbReference type="NCBI Taxonomy" id="2773304"/>
    <lineage>
        <taxon>Bacteria</taxon>
        <taxon>Pseudomonadati</taxon>
        <taxon>Bacteroidota</taxon>
        <taxon>Cytophagia</taxon>
        <taxon>Cytophagales</taxon>
        <taxon>Spirosomataceae</taxon>
        <taxon>Dyadobacter</taxon>
    </lineage>
</organism>
<evidence type="ECO:0000313" key="3">
    <source>
        <dbReference type="EMBL" id="MBE9466651.1"/>
    </source>
</evidence>
<comment type="caution">
    <text evidence="3">The sequence shown here is derived from an EMBL/GenBank/DDBJ whole genome shotgun (WGS) entry which is preliminary data.</text>
</comment>
<dbReference type="Pfam" id="PF03050">
    <property type="entry name" value="DDE_Tnp_IS66"/>
    <property type="match status" value="1"/>
</dbReference>
<dbReference type="RefSeq" id="WP_194124935.1">
    <property type="nucleotide sequence ID" value="NZ_JACYGY010000004.1"/>
</dbReference>
<feature type="domain" description="Transposase IS66 central" evidence="2">
    <location>
        <begin position="10"/>
        <end position="60"/>
    </location>
</feature>
<dbReference type="Proteomes" id="UP000634134">
    <property type="component" value="Unassembled WGS sequence"/>
</dbReference>
<protein>
    <submittedName>
        <fullName evidence="3">Transposase</fullName>
    </submittedName>
</protein>
<accession>A0ABR9WP67</accession>
<evidence type="ECO:0000256" key="1">
    <source>
        <dbReference type="SAM" id="MobiDB-lite"/>
    </source>
</evidence>
<feature type="compositionally biased region" description="Basic and acidic residues" evidence="1">
    <location>
        <begin position="1"/>
        <end position="12"/>
    </location>
</feature>